<dbReference type="Gene3D" id="2.170.150.70">
    <property type="match status" value="1"/>
</dbReference>
<evidence type="ECO:0000256" key="3">
    <source>
        <dbReference type="ARBA" id="ARBA00022833"/>
    </source>
</evidence>
<dbReference type="GO" id="GO:0016846">
    <property type="term" value="F:carbon-sulfur lyase activity"/>
    <property type="evidence" value="ECO:0007669"/>
    <property type="project" value="InterPro"/>
</dbReference>
<dbReference type="STRING" id="194963.SAMCFNEI73_Ch3660"/>
<keyword evidence="6" id="KW-1185">Reference proteome</keyword>
<comment type="similarity">
    <text evidence="1">Belongs to the Gfa family.</text>
</comment>
<proteinExistence type="inferred from homology"/>
<dbReference type="EMBL" id="CP013107">
    <property type="protein sequence ID" value="APG92910.1"/>
    <property type="molecule type" value="Genomic_DNA"/>
</dbReference>
<reference evidence="5 6" key="1">
    <citation type="submission" date="2015-10" db="EMBL/GenBank/DDBJ databases">
        <title>Genomic differences between typical nodule nitrogen-fixing rhizobial strains and those coming from bean seeds.</title>
        <authorList>
            <person name="Peralta H."/>
            <person name="Aguilar-Vera A."/>
            <person name="Diaz R."/>
            <person name="Mora Y."/>
            <person name="Martinez-Batallar G."/>
            <person name="Salazar E."/>
            <person name="Vargas-Lagunas C."/>
            <person name="Encarnacion S."/>
            <person name="Girard L."/>
            <person name="Mora J."/>
        </authorList>
    </citation>
    <scope>NUCLEOTIDE SEQUENCE [LARGE SCALE GENOMIC DNA]</scope>
    <source>
        <strain evidence="5 6">CFNEI 73</strain>
    </source>
</reference>
<dbReference type="KEGG" id="same:SAMCFNEI73_Ch3660"/>
<dbReference type="InterPro" id="IPR011057">
    <property type="entry name" value="Mss4-like_sf"/>
</dbReference>
<evidence type="ECO:0000259" key="4">
    <source>
        <dbReference type="Pfam" id="PF04828"/>
    </source>
</evidence>
<sequence>MALWIQATEITLLCGKLASWTRETAGARRMICEFCPECGTRLFHRQESRPDTISIKPGTLDDTASLAPIAHIWLDSAKPWSRVSDECLQYPGNPEDFALLFARCDERRMLPERVDGNAL</sequence>
<protein>
    <recommendedName>
        <fullName evidence="4">CENP-V/GFA domain-containing protein</fullName>
    </recommendedName>
</protein>
<evidence type="ECO:0000256" key="2">
    <source>
        <dbReference type="ARBA" id="ARBA00022723"/>
    </source>
</evidence>
<accession>A0A1L3LS46</accession>
<evidence type="ECO:0000313" key="6">
    <source>
        <dbReference type="Proteomes" id="UP000182306"/>
    </source>
</evidence>
<keyword evidence="3" id="KW-0862">Zinc</keyword>
<name>A0A1L3LS46_9HYPH</name>
<dbReference type="Pfam" id="PF04828">
    <property type="entry name" value="GFA"/>
    <property type="match status" value="1"/>
</dbReference>
<organism evidence="5 6">
    <name type="scientific">Sinorhizobium americanum</name>
    <dbReference type="NCBI Taxonomy" id="194963"/>
    <lineage>
        <taxon>Bacteria</taxon>
        <taxon>Pseudomonadati</taxon>
        <taxon>Pseudomonadota</taxon>
        <taxon>Alphaproteobacteria</taxon>
        <taxon>Hyphomicrobiales</taxon>
        <taxon>Rhizobiaceae</taxon>
        <taxon>Sinorhizobium/Ensifer group</taxon>
        <taxon>Sinorhizobium</taxon>
    </lineage>
</organism>
<keyword evidence="2" id="KW-0479">Metal-binding</keyword>
<dbReference type="InterPro" id="IPR006913">
    <property type="entry name" value="CENP-V/GFA"/>
</dbReference>
<evidence type="ECO:0000313" key="5">
    <source>
        <dbReference type="EMBL" id="APG92910.1"/>
    </source>
</evidence>
<dbReference type="RefSeq" id="WP_161951901.1">
    <property type="nucleotide sequence ID" value="NZ_CP013107.1"/>
</dbReference>
<feature type="domain" description="CENP-V/GFA" evidence="4">
    <location>
        <begin position="3"/>
        <end position="75"/>
    </location>
</feature>
<dbReference type="AlphaFoldDB" id="A0A1L3LS46"/>
<dbReference type="SUPFAM" id="SSF51316">
    <property type="entry name" value="Mss4-like"/>
    <property type="match status" value="1"/>
</dbReference>
<dbReference type="GO" id="GO:0046872">
    <property type="term" value="F:metal ion binding"/>
    <property type="evidence" value="ECO:0007669"/>
    <property type="project" value="UniProtKB-KW"/>
</dbReference>
<evidence type="ECO:0000256" key="1">
    <source>
        <dbReference type="ARBA" id="ARBA00005495"/>
    </source>
</evidence>
<gene>
    <name evidence="5" type="ORF">SAMCFNEI73_Ch3660</name>
</gene>
<dbReference type="Proteomes" id="UP000182306">
    <property type="component" value="Chromosome"/>
</dbReference>